<dbReference type="EMBL" id="JAGQHR010000330">
    <property type="protein sequence ID" value="MCA9728236.1"/>
    <property type="molecule type" value="Genomic_DNA"/>
</dbReference>
<proteinExistence type="predicted"/>
<evidence type="ECO:0000313" key="2">
    <source>
        <dbReference type="EMBL" id="MCA9728236.1"/>
    </source>
</evidence>
<name>A0A956LZC2_UNCEI</name>
<dbReference type="CDD" id="cd00082">
    <property type="entry name" value="HisKA"/>
    <property type="match status" value="1"/>
</dbReference>
<comment type="caution">
    <text evidence="2">The sequence shown here is derived from an EMBL/GenBank/DDBJ whole genome shotgun (WGS) entry which is preliminary data.</text>
</comment>
<keyword evidence="2" id="KW-0808">Transferase</keyword>
<keyword evidence="2" id="KW-0418">Kinase</keyword>
<dbReference type="SUPFAM" id="SSF47384">
    <property type="entry name" value="Homodimeric domain of signal transducing histidine kinase"/>
    <property type="match status" value="1"/>
</dbReference>
<dbReference type="Gene3D" id="1.10.287.130">
    <property type="match status" value="1"/>
</dbReference>
<evidence type="ECO:0000259" key="1">
    <source>
        <dbReference type="Pfam" id="PF00512"/>
    </source>
</evidence>
<dbReference type="GO" id="GO:0000155">
    <property type="term" value="F:phosphorelay sensor kinase activity"/>
    <property type="evidence" value="ECO:0007669"/>
    <property type="project" value="InterPro"/>
</dbReference>
<dbReference type="AlphaFoldDB" id="A0A956LZC2"/>
<organism evidence="2 3">
    <name type="scientific">Eiseniibacteriota bacterium</name>
    <dbReference type="NCBI Taxonomy" id="2212470"/>
    <lineage>
        <taxon>Bacteria</taxon>
        <taxon>Candidatus Eiseniibacteriota</taxon>
    </lineage>
</organism>
<gene>
    <name evidence="2" type="ORF">KC729_11175</name>
</gene>
<reference evidence="2" key="2">
    <citation type="journal article" date="2021" name="Microbiome">
        <title>Successional dynamics and alternative stable states in a saline activated sludge microbial community over 9 years.</title>
        <authorList>
            <person name="Wang Y."/>
            <person name="Ye J."/>
            <person name="Ju F."/>
            <person name="Liu L."/>
            <person name="Boyd J.A."/>
            <person name="Deng Y."/>
            <person name="Parks D.H."/>
            <person name="Jiang X."/>
            <person name="Yin X."/>
            <person name="Woodcroft B.J."/>
            <person name="Tyson G.W."/>
            <person name="Hugenholtz P."/>
            <person name="Polz M.F."/>
            <person name="Zhang T."/>
        </authorList>
    </citation>
    <scope>NUCLEOTIDE SEQUENCE</scope>
    <source>
        <strain evidence="2">HKST-UBA01</strain>
    </source>
</reference>
<dbReference type="InterPro" id="IPR036097">
    <property type="entry name" value="HisK_dim/P_sf"/>
</dbReference>
<dbReference type="Pfam" id="PF00512">
    <property type="entry name" value="HisKA"/>
    <property type="match status" value="1"/>
</dbReference>
<protein>
    <submittedName>
        <fullName evidence="2">Histidine kinase</fullName>
    </submittedName>
</protein>
<accession>A0A956LZC2</accession>
<evidence type="ECO:0000313" key="3">
    <source>
        <dbReference type="Proteomes" id="UP000697710"/>
    </source>
</evidence>
<dbReference type="Proteomes" id="UP000697710">
    <property type="component" value="Unassembled WGS sequence"/>
</dbReference>
<sequence length="71" mass="7768">MGNRAEVAKLIHDLRNPINSIAMTAELAKLQVASGESADAIVENLETIVRLCRDCGVRLEVFAREGEESSR</sequence>
<reference evidence="2" key="1">
    <citation type="submission" date="2020-04" db="EMBL/GenBank/DDBJ databases">
        <authorList>
            <person name="Zhang T."/>
        </authorList>
    </citation>
    <scope>NUCLEOTIDE SEQUENCE</scope>
    <source>
        <strain evidence="2">HKST-UBA01</strain>
    </source>
</reference>
<dbReference type="InterPro" id="IPR003661">
    <property type="entry name" value="HisK_dim/P_dom"/>
</dbReference>
<feature type="domain" description="Signal transduction histidine kinase dimerisation/phosphoacceptor" evidence="1">
    <location>
        <begin position="5"/>
        <end position="54"/>
    </location>
</feature>